<dbReference type="SMART" id="SM00448">
    <property type="entry name" value="REC"/>
    <property type="match status" value="1"/>
</dbReference>
<feature type="domain" description="HPt" evidence="22">
    <location>
        <begin position="1220"/>
        <end position="1317"/>
    </location>
</feature>
<dbReference type="Gene3D" id="3.30.450.20">
    <property type="entry name" value="PAS domain"/>
    <property type="match status" value="3"/>
</dbReference>
<dbReference type="InterPro" id="IPR000700">
    <property type="entry name" value="PAS-assoc_C"/>
</dbReference>
<dbReference type="EMBL" id="MTEI01000005">
    <property type="protein sequence ID" value="OQW88007.1"/>
    <property type="molecule type" value="Genomic_DNA"/>
</dbReference>
<feature type="domain" description="Histidine kinase" evidence="19">
    <location>
        <begin position="674"/>
        <end position="897"/>
    </location>
</feature>
<dbReference type="InterPro" id="IPR036641">
    <property type="entry name" value="HPT_dom_sf"/>
</dbReference>
<dbReference type="InterPro" id="IPR003594">
    <property type="entry name" value="HATPase_dom"/>
</dbReference>
<dbReference type="PANTHER" id="PTHR45339:SF5">
    <property type="entry name" value="HISTIDINE KINASE"/>
    <property type="match status" value="1"/>
</dbReference>
<keyword evidence="6" id="KW-0547">Nucleotide-binding</keyword>
<dbReference type="PANTHER" id="PTHR45339">
    <property type="entry name" value="HYBRID SIGNAL TRANSDUCTION HISTIDINE KINASE J"/>
    <property type="match status" value="1"/>
</dbReference>
<dbReference type="FunFam" id="1.10.287.130:FF:000002">
    <property type="entry name" value="Two-component osmosensing histidine kinase"/>
    <property type="match status" value="1"/>
</dbReference>
<evidence type="ECO:0000256" key="4">
    <source>
        <dbReference type="ARBA" id="ARBA00022679"/>
    </source>
</evidence>
<feature type="domain" description="PAC" evidence="21">
    <location>
        <begin position="458"/>
        <end position="510"/>
    </location>
</feature>
<keyword evidence="17" id="KW-0175">Coiled coil</keyword>
<protein>
    <recommendedName>
        <fullName evidence="13">Sensory/regulatory protein RpfC</fullName>
        <ecNumber evidence="2">2.7.13.3</ecNumber>
    </recommendedName>
    <alternativeName>
        <fullName evidence="14">Virulence sensor protein BvgS</fullName>
    </alternativeName>
</protein>
<evidence type="ECO:0000313" key="24">
    <source>
        <dbReference type="Proteomes" id="UP000192505"/>
    </source>
</evidence>
<dbReference type="Pfam" id="PF08447">
    <property type="entry name" value="PAS_3"/>
    <property type="match status" value="1"/>
</dbReference>
<evidence type="ECO:0000256" key="5">
    <source>
        <dbReference type="ARBA" id="ARBA00022729"/>
    </source>
</evidence>
<dbReference type="InterPro" id="IPR036097">
    <property type="entry name" value="HisK_dim/P_sf"/>
</dbReference>
<evidence type="ECO:0000256" key="18">
    <source>
        <dbReference type="SAM" id="Phobius"/>
    </source>
</evidence>
<keyword evidence="7" id="KW-0418">Kinase</keyword>
<evidence type="ECO:0000256" key="12">
    <source>
        <dbReference type="ARBA" id="ARBA00064003"/>
    </source>
</evidence>
<dbReference type="FunFam" id="3.30.565.10:FF:000010">
    <property type="entry name" value="Sensor histidine kinase RcsC"/>
    <property type="match status" value="1"/>
</dbReference>
<comment type="subunit">
    <text evidence="12">At low DSF concentrations, interacts with RpfF.</text>
</comment>
<accession>A0A1W9KU31</accession>
<feature type="modified residue" description="4-aspartylphosphate" evidence="16">
    <location>
        <position position="1108"/>
    </location>
</feature>
<dbReference type="Pfam" id="PF01627">
    <property type="entry name" value="Hpt"/>
    <property type="match status" value="1"/>
</dbReference>
<dbReference type="Gene3D" id="3.30.565.10">
    <property type="entry name" value="Histidine kinase-like ATPase, C-terminal domain"/>
    <property type="match status" value="1"/>
</dbReference>
<dbReference type="CDD" id="cd17546">
    <property type="entry name" value="REC_hyHK_CKI1_RcsC-like"/>
    <property type="match status" value="1"/>
</dbReference>
<dbReference type="InterPro" id="IPR036890">
    <property type="entry name" value="HATPase_C_sf"/>
</dbReference>
<evidence type="ECO:0000256" key="3">
    <source>
        <dbReference type="ARBA" id="ARBA00022553"/>
    </source>
</evidence>
<dbReference type="GO" id="GO:0000155">
    <property type="term" value="F:phosphorelay sensor kinase activity"/>
    <property type="evidence" value="ECO:0007669"/>
    <property type="project" value="InterPro"/>
</dbReference>
<dbReference type="InterPro" id="IPR003661">
    <property type="entry name" value="HisK_dim/P_dom"/>
</dbReference>
<dbReference type="PROSITE" id="PS50894">
    <property type="entry name" value="HPT"/>
    <property type="match status" value="1"/>
</dbReference>
<keyword evidence="3 16" id="KW-0597">Phosphoprotein</keyword>
<dbReference type="Gene3D" id="6.10.340.10">
    <property type="match status" value="1"/>
</dbReference>
<dbReference type="SUPFAM" id="SSF47226">
    <property type="entry name" value="Histidine-containing phosphotransfer domain, HPT domain"/>
    <property type="match status" value="1"/>
</dbReference>
<feature type="transmembrane region" description="Helical" evidence="18">
    <location>
        <begin position="298"/>
        <end position="317"/>
    </location>
</feature>
<dbReference type="InterPro" id="IPR001610">
    <property type="entry name" value="PAC"/>
</dbReference>
<dbReference type="Gene3D" id="2.10.70.100">
    <property type="match status" value="1"/>
</dbReference>
<dbReference type="Pfam" id="PF00512">
    <property type="entry name" value="HisKA"/>
    <property type="match status" value="1"/>
</dbReference>
<evidence type="ECO:0000256" key="10">
    <source>
        <dbReference type="ARBA" id="ARBA00023026"/>
    </source>
</evidence>
<dbReference type="CDD" id="cd18774">
    <property type="entry name" value="PDC2_HK_sensor"/>
    <property type="match status" value="1"/>
</dbReference>
<dbReference type="NCBIfam" id="TIGR00229">
    <property type="entry name" value="sensory_box"/>
    <property type="match status" value="2"/>
</dbReference>
<dbReference type="SMART" id="SM00073">
    <property type="entry name" value="HPT"/>
    <property type="match status" value="1"/>
</dbReference>
<reference evidence="23 24" key="1">
    <citation type="submission" date="2017-01" db="EMBL/GenBank/DDBJ databases">
        <title>Novel large sulfur bacteria in the metagenomes of groundwater-fed chemosynthetic microbial mats in the Lake Huron basin.</title>
        <authorList>
            <person name="Sharrar A.M."/>
            <person name="Flood B.E."/>
            <person name="Bailey J.V."/>
            <person name="Jones D.S."/>
            <person name="Biddanda B."/>
            <person name="Ruberg S.A."/>
            <person name="Marcus D.N."/>
            <person name="Dick G.J."/>
        </authorList>
    </citation>
    <scope>NUCLEOTIDE SEQUENCE [LARGE SCALE GENOMIC DNA]</scope>
    <source>
        <strain evidence="23">A7</strain>
    </source>
</reference>
<dbReference type="GO" id="GO:0005524">
    <property type="term" value="F:ATP binding"/>
    <property type="evidence" value="ECO:0007669"/>
    <property type="project" value="UniProtKB-KW"/>
</dbReference>
<dbReference type="InterPro" id="IPR011006">
    <property type="entry name" value="CheY-like_superfamily"/>
</dbReference>
<dbReference type="Gene3D" id="1.10.287.130">
    <property type="match status" value="1"/>
</dbReference>
<dbReference type="SUPFAM" id="SSF55874">
    <property type="entry name" value="ATPase domain of HSP90 chaperone/DNA topoisomerase II/histidine kinase"/>
    <property type="match status" value="1"/>
</dbReference>
<dbReference type="Pfam" id="PF02518">
    <property type="entry name" value="HATPase_c"/>
    <property type="match status" value="1"/>
</dbReference>
<organism evidence="23 24">
    <name type="scientific">Rhodoferax ferrireducens</name>
    <dbReference type="NCBI Taxonomy" id="192843"/>
    <lineage>
        <taxon>Bacteria</taxon>
        <taxon>Pseudomonadati</taxon>
        <taxon>Pseudomonadota</taxon>
        <taxon>Betaproteobacteria</taxon>
        <taxon>Burkholderiales</taxon>
        <taxon>Comamonadaceae</taxon>
        <taxon>Rhodoferax</taxon>
    </lineage>
</organism>
<dbReference type="SUPFAM" id="SSF55785">
    <property type="entry name" value="PYP-like sensor domain (PAS domain)"/>
    <property type="match status" value="2"/>
</dbReference>
<evidence type="ECO:0000256" key="6">
    <source>
        <dbReference type="ARBA" id="ARBA00022741"/>
    </source>
</evidence>
<feature type="domain" description="Response regulatory" evidence="20">
    <location>
        <begin position="1059"/>
        <end position="1176"/>
    </location>
</feature>
<evidence type="ECO:0000256" key="13">
    <source>
        <dbReference type="ARBA" id="ARBA00068150"/>
    </source>
</evidence>
<proteinExistence type="predicted"/>
<keyword evidence="9" id="KW-0902">Two-component regulatory system</keyword>
<name>A0A1W9KU31_9BURK</name>
<evidence type="ECO:0000259" key="20">
    <source>
        <dbReference type="PROSITE" id="PS50110"/>
    </source>
</evidence>
<evidence type="ECO:0000256" key="9">
    <source>
        <dbReference type="ARBA" id="ARBA00023012"/>
    </source>
</evidence>
<evidence type="ECO:0000256" key="2">
    <source>
        <dbReference type="ARBA" id="ARBA00012438"/>
    </source>
</evidence>
<keyword evidence="8" id="KW-0067">ATP-binding</keyword>
<dbReference type="Proteomes" id="UP000192505">
    <property type="component" value="Unassembled WGS sequence"/>
</dbReference>
<dbReference type="SUPFAM" id="SSF52172">
    <property type="entry name" value="CheY-like"/>
    <property type="match status" value="1"/>
</dbReference>
<dbReference type="Gene3D" id="1.20.120.160">
    <property type="entry name" value="HPT domain"/>
    <property type="match status" value="1"/>
</dbReference>
<dbReference type="CDD" id="cd00088">
    <property type="entry name" value="HPT"/>
    <property type="match status" value="1"/>
</dbReference>
<dbReference type="Pfam" id="PF08448">
    <property type="entry name" value="PAS_4"/>
    <property type="match status" value="1"/>
</dbReference>
<comment type="catalytic activity">
    <reaction evidence="1">
        <text>ATP + protein L-histidine = ADP + protein N-phospho-L-histidine.</text>
        <dbReference type="EC" id="2.7.13.3"/>
    </reaction>
</comment>
<dbReference type="InterPro" id="IPR004358">
    <property type="entry name" value="Sig_transdc_His_kin-like_C"/>
</dbReference>
<dbReference type="SMART" id="SM00091">
    <property type="entry name" value="PAS"/>
    <property type="match status" value="2"/>
</dbReference>
<dbReference type="InterPro" id="IPR008207">
    <property type="entry name" value="Sig_transdc_His_kin_Hpt_dom"/>
</dbReference>
<dbReference type="SMART" id="SM00388">
    <property type="entry name" value="HisKA"/>
    <property type="match status" value="1"/>
</dbReference>
<dbReference type="Gene3D" id="3.40.50.2300">
    <property type="match status" value="1"/>
</dbReference>
<sequence length="1326" mass="144660">MKATLKPVSPLSWRSLQTRITVLSLSALLIVVWSLTWLGERALRHHLEQQISDQQLAAVSLHASEINRAMAARLLALEEAAARISPDMLRQPEQLQTFLTQQPNLTYLFNGGHFVTNAQGVAVASLPVSAKRVGVSYLALEHVAGAVQRGQSTFSQPRMGISLHAPVVAIAVPVRDRQQQVIGALVAAIDLGQPNVLQHAMASHSEHPGSFMLVANDYRRVITSTDSQRVLQALPTPGDNPGIDRLLNGFSGSTVLSDLDSEEVLASVRQIPVANWSMVATLPTREAFAPIHRLTGQITLVALLASLLTAGLTWWLLRRQLRPLHLAFEALTGQAGPDQPLRALPQTSQDEVGQLIGGFNQVLGTLAEREAALSRSEQAARSLAQRLDEAQQLSQMGSWSLDLTTGKLDWSSQIFRLFEIDPSHFEATYDGFLNTIHPDDRSAVNEAFRQSLTSQTPYLIEHRLRMTNGQIKWVQERGTSLFDAQGKPLQSIGTVQEITQRKLSEAALEASHQLLMTVIDTIPMRVFWKDAQLRYLGCNTAFAHDAGKQAPQELFGKDDYQMGWAEQAELYRHGDKAVMDSGVPRLFYDEPQTTPSGKTIWLRTSKIPLKDPSGEVFGVMGIYEDITESKRLNVELELYRHELERLVQERTRELTEARALADAANQAKSEFLANMSHEIRTPMNGVIGMLDVLEQTGLTDEQHRMLETVHKSSMSLLGILNDILDFSKIEAHKLELDLVPTALRELVEVAALLMHNLSYGQAAQLSVFVDPTLPEWIRTDPTRLRQIVVNLVGNALKFVSGPSGQAMLHVQPFNPADGSAWLRISVIDNGIGMGPDVVDKLFRPFTQADASTNRRFGGTGLGLSITHRLVTMMNGHITVRSEPGVGSEFIVELPLLAVAAPPTASPAVRPDLTGVQVLVVKPSLACLTLFQAYLGAAGARVVPLPDWQSAQQALAAASEATVWLLDLSLPQTVEPEAPDLSHWPTDARVVRLWPRPSPPSGPLGLNVACGPLLYLELLQAVARACGRLAEPVAPTALSWRPVGQSPAPSVQQASEAGQLILVAEDNETNRDVLQEQLRLLGYAAESASDGQQALAMWRRGHYALLLTDCHMPHLDGFGLTAAIRESEGAGQHLPIIAVSANAMQGEAQRCLDHGMDAYLCKPLRMRELSDTLARWLPLGGHTAAPSDTTTFIAISPYEERAEGTFDIWNSKVLGALISDNPSTQQRLLKRFLANAQLQRDAITLAAANHDFSTLVTQAHNLKSAARSVGALALGEACQQLEAASTAQDLPRCQSLAQTLSAVLAAAQTRIDQHLATFEALQATPHA</sequence>
<keyword evidence="18" id="KW-1133">Transmembrane helix</keyword>
<gene>
    <name evidence="23" type="ORF">BWK72_09620</name>
</gene>
<dbReference type="SMART" id="SM00086">
    <property type="entry name" value="PAC"/>
    <property type="match status" value="2"/>
</dbReference>
<dbReference type="InterPro" id="IPR035965">
    <property type="entry name" value="PAS-like_dom_sf"/>
</dbReference>
<feature type="domain" description="PAC" evidence="21">
    <location>
        <begin position="586"/>
        <end position="638"/>
    </location>
</feature>
<dbReference type="InterPro" id="IPR001789">
    <property type="entry name" value="Sig_transdc_resp-reg_receiver"/>
</dbReference>
<evidence type="ECO:0000256" key="15">
    <source>
        <dbReference type="PROSITE-ProRule" id="PRU00110"/>
    </source>
</evidence>
<keyword evidence="18" id="KW-0472">Membrane</keyword>
<dbReference type="EC" id="2.7.13.3" evidence="2"/>
<dbReference type="PROSITE" id="PS50109">
    <property type="entry name" value="HIS_KIN"/>
    <property type="match status" value="1"/>
</dbReference>
<feature type="modified residue" description="Phosphohistidine" evidence="15">
    <location>
        <position position="1259"/>
    </location>
</feature>
<dbReference type="GO" id="GO:0005886">
    <property type="term" value="C:plasma membrane"/>
    <property type="evidence" value="ECO:0007669"/>
    <property type="project" value="UniProtKB-SubCell"/>
</dbReference>
<evidence type="ECO:0000259" key="21">
    <source>
        <dbReference type="PROSITE" id="PS50113"/>
    </source>
</evidence>
<evidence type="ECO:0000313" key="23">
    <source>
        <dbReference type="EMBL" id="OQW88007.1"/>
    </source>
</evidence>
<dbReference type="PRINTS" id="PR00344">
    <property type="entry name" value="BCTRLSENSOR"/>
</dbReference>
<dbReference type="CDD" id="cd00082">
    <property type="entry name" value="HisKA"/>
    <property type="match status" value="1"/>
</dbReference>
<evidence type="ECO:0000256" key="11">
    <source>
        <dbReference type="ARBA" id="ARBA00058004"/>
    </source>
</evidence>
<feature type="transmembrane region" description="Helical" evidence="18">
    <location>
        <begin position="20"/>
        <end position="39"/>
    </location>
</feature>
<evidence type="ECO:0000256" key="16">
    <source>
        <dbReference type="PROSITE-ProRule" id="PRU00169"/>
    </source>
</evidence>
<evidence type="ECO:0000256" key="8">
    <source>
        <dbReference type="ARBA" id="ARBA00022840"/>
    </source>
</evidence>
<keyword evidence="10" id="KW-0843">Virulence</keyword>
<dbReference type="CDD" id="cd00130">
    <property type="entry name" value="PAS"/>
    <property type="match status" value="1"/>
</dbReference>
<keyword evidence="4" id="KW-0808">Transferase</keyword>
<dbReference type="SUPFAM" id="SSF47384">
    <property type="entry name" value="Homodimeric domain of signal transducing histidine kinase"/>
    <property type="match status" value="1"/>
</dbReference>
<evidence type="ECO:0000259" key="22">
    <source>
        <dbReference type="PROSITE" id="PS50894"/>
    </source>
</evidence>
<dbReference type="CDD" id="cd18773">
    <property type="entry name" value="PDC1_HK_sensor"/>
    <property type="match status" value="1"/>
</dbReference>
<dbReference type="PROSITE" id="PS50110">
    <property type="entry name" value="RESPONSE_REGULATORY"/>
    <property type="match status" value="1"/>
</dbReference>
<keyword evidence="18" id="KW-0812">Transmembrane</keyword>
<comment type="caution">
    <text evidence="23">The sequence shown here is derived from an EMBL/GenBank/DDBJ whole genome shotgun (WGS) entry which is preliminary data.</text>
</comment>
<dbReference type="InterPro" id="IPR005467">
    <property type="entry name" value="His_kinase_dom"/>
</dbReference>
<evidence type="ECO:0000256" key="7">
    <source>
        <dbReference type="ARBA" id="ARBA00022777"/>
    </source>
</evidence>
<keyword evidence="5" id="KW-0732">Signal</keyword>
<dbReference type="InterPro" id="IPR013656">
    <property type="entry name" value="PAS_4"/>
</dbReference>
<dbReference type="InterPro" id="IPR000014">
    <property type="entry name" value="PAS"/>
</dbReference>
<dbReference type="PROSITE" id="PS50113">
    <property type="entry name" value="PAC"/>
    <property type="match status" value="2"/>
</dbReference>
<evidence type="ECO:0000256" key="17">
    <source>
        <dbReference type="SAM" id="Coils"/>
    </source>
</evidence>
<dbReference type="CDD" id="cd16922">
    <property type="entry name" value="HATPase_EvgS-ArcB-TorS-like"/>
    <property type="match status" value="1"/>
</dbReference>
<comment type="function">
    <text evidence="11">Member of the two-component regulatory system BvgS/BvgA. Phosphorylates BvgA via a four-step phosphorelay in response to environmental signals.</text>
</comment>
<dbReference type="InterPro" id="IPR013655">
    <property type="entry name" value="PAS_fold_3"/>
</dbReference>
<feature type="coiled-coil region" evidence="17">
    <location>
        <begin position="629"/>
        <end position="660"/>
    </location>
</feature>
<evidence type="ECO:0000259" key="19">
    <source>
        <dbReference type="PROSITE" id="PS50109"/>
    </source>
</evidence>
<dbReference type="Pfam" id="PF00072">
    <property type="entry name" value="Response_reg"/>
    <property type="match status" value="1"/>
</dbReference>
<evidence type="ECO:0000256" key="14">
    <source>
        <dbReference type="ARBA" id="ARBA00070152"/>
    </source>
</evidence>
<evidence type="ECO:0000256" key="1">
    <source>
        <dbReference type="ARBA" id="ARBA00000085"/>
    </source>
</evidence>
<dbReference type="SMART" id="SM00387">
    <property type="entry name" value="HATPase_c"/>
    <property type="match status" value="1"/>
</dbReference>